<evidence type="ECO:0000256" key="6">
    <source>
        <dbReference type="ARBA" id="ARBA00023136"/>
    </source>
</evidence>
<sequence>MTVPIACVLLIAAAAMYLFISERLRMDVVALLVLLSLALLGLVSPQEALSGFSNEATITVAAMFILAAGIENTGALASVGRLLGKSRSPTVFLLLLFGVLAVVAPFVNNTAVVAVFIPLVIAASRNIGMPPTKALIPLSYVSQMAGVCTLIGTSTNLIVNSVARDLGHRGFSMFEFLPLGAICWVAGCVYLLTLGRWLLPERSNADLPTLQESGHYVTELRVGPDSECLGRTVEEAKISGKYHVYVLELWRGAERQWSPKTQELQEGDVLLVRGRWSNLERLHQELGLQYNRAARKRGEEPDMDDPPEEHKQVLAEVMIAPNSALLGHRLQAIDRRLPRESSILALQRRGQIVREHLQDVHLAVGDILLVLMPEPQLQGLRSNANIIVLSERAAPLSKGWRAPFALATMALVVASAALGWVSIAIAAVAGAVALVLARCIDLDNMYDAIDGRILLLMAGLLPLGTAFSNSGAAQFLVEHTLGLVGGYGPYVVLAVLYLMALLLGEMMSNAAAAVLLTPIAVSTARLLEADATPFLIAVTFSASTSFLTPVGYQTNTMVYSAGGYRFADFLKVGAPLNLIFWLAGVVFIPVFWPF</sequence>
<keyword evidence="10" id="KW-1185">Reference proteome</keyword>
<name>A0A317RGM5_9BURK</name>
<feature type="transmembrane region" description="Helical" evidence="7">
    <location>
        <begin position="24"/>
        <end position="44"/>
    </location>
</feature>
<dbReference type="AlphaFoldDB" id="A0A317RGM5"/>
<dbReference type="InterPro" id="IPR051679">
    <property type="entry name" value="DASS-Related_Transporters"/>
</dbReference>
<organism evidence="9 10">
    <name type="scientific">Melaminivora alkalimesophila</name>
    <dbReference type="NCBI Taxonomy" id="1165852"/>
    <lineage>
        <taxon>Bacteria</taxon>
        <taxon>Pseudomonadati</taxon>
        <taxon>Pseudomonadota</taxon>
        <taxon>Betaproteobacteria</taxon>
        <taxon>Burkholderiales</taxon>
        <taxon>Comamonadaceae</taxon>
        <taxon>Melaminivora</taxon>
    </lineage>
</organism>
<evidence type="ECO:0000256" key="4">
    <source>
        <dbReference type="ARBA" id="ARBA00022737"/>
    </source>
</evidence>
<dbReference type="InterPro" id="IPR006037">
    <property type="entry name" value="RCK_C"/>
</dbReference>
<dbReference type="RefSeq" id="WP_019373730.1">
    <property type="nucleotide sequence ID" value="NZ_ALEE01000358.1"/>
</dbReference>
<feature type="transmembrane region" description="Helical" evidence="7">
    <location>
        <begin position="572"/>
        <end position="592"/>
    </location>
</feature>
<dbReference type="OrthoDB" id="9809303at2"/>
<dbReference type="PROSITE" id="PS51202">
    <property type="entry name" value="RCK_C"/>
    <property type="match status" value="2"/>
</dbReference>
<protein>
    <submittedName>
        <fullName evidence="9">TrkA family protein</fullName>
    </submittedName>
</protein>
<proteinExistence type="predicted"/>
<dbReference type="Pfam" id="PF03600">
    <property type="entry name" value="CitMHS"/>
    <property type="match status" value="1"/>
</dbReference>
<evidence type="ECO:0000256" key="1">
    <source>
        <dbReference type="ARBA" id="ARBA00004141"/>
    </source>
</evidence>
<dbReference type="InterPro" id="IPR036721">
    <property type="entry name" value="RCK_C_sf"/>
</dbReference>
<keyword evidence="5 7" id="KW-1133">Transmembrane helix</keyword>
<feature type="transmembrane region" description="Helical" evidence="7">
    <location>
        <begin position="480"/>
        <end position="500"/>
    </location>
</feature>
<feature type="domain" description="RCK C-terminal" evidence="8">
    <location>
        <begin position="205"/>
        <end position="288"/>
    </location>
</feature>
<dbReference type="Gene3D" id="3.30.70.1450">
    <property type="entry name" value="Regulator of K+ conductance, C-terminal domain"/>
    <property type="match status" value="2"/>
</dbReference>
<dbReference type="Proteomes" id="UP000246483">
    <property type="component" value="Unassembled WGS sequence"/>
</dbReference>
<gene>
    <name evidence="9" type="ORF">DFR36_103195</name>
</gene>
<dbReference type="GO" id="GO:0008324">
    <property type="term" value="F:monoatomic cation transmembrane transporter activity"/>
    <property type="evidence" value="ECO:0007669"/>
    <property type="project" value="InterPro"/>
</dbReference>
<evidence type="ECO:0000256" key="7">
    <source>
        <dbReference type="SAM" id="Phobius"/>
    </source>
</evidence>
<comment type="subcellular location">
    <subcellularLocation>
        <location evidence="1">Membrane</location>
        <topology evidence="1">Multi-pass membrane protein</topology>
    </subcellularLocation>
</comment>
<feature type="transmembrane region" description="Helical" evidence="7">
    <location>
        <begin position="56"/>
        <end position="79"/>
    </location>
</feature>
<evidence type="ECO:0000256" key="5">
    <source>
        <dbReference type="ARBA" id="ARBA00022989"/>
    </source>
</evidence>
<dbReference type="EMBL" id="QGUB01000003">
    <property type="protein sequence ID" value="PWW46920.1"/>
    <property type="molecule type" value="Genomic_DNA"/>
</dbReference>
<feature type="domain" description="RCK C-terminal" evidence="8">
    <location>
        <begin position="301"/>
        <end position="386"/>
    </location>
</feature>
<keyword evidence="3 7" id="KW-0812">Transmembrane</keyword>
<dbReference type="GO" id="GO:0006813">
    <property type="term" value="P:potassium ion transport"/>
    <property type="evidence" value="ECO:0007669"/>
    <property type="project" value="InterPro"/>
</dbReference>
<feature type="transmembrane region" description="Helical" evidence="7">
    <location>
        <begin position="134"/>
        <end position="159"/>
    </location>
</feature>
<evidence type="ECO:0000259" key="8">
    <source>
        <dbReference type="PROSITE" id="PS51202"/>
    </source>
</evidence>
<dbReference type="GO" id="GO:0005886">
    <property type="term" value="C:plasma membrane"/>
    <property type="evidence" value="ECO:0007669"/>
    <property type="project" value="TreeGrafter"/>
</dbReference>
<dbReference type="PROSITE" id="PS01271">
    <property type="entry name" value="NA_SULFATE"/>
    <property type="match status" value="1"/>
</dbReference>
<dbReference type="PANTHER" id="PTHR43652">
    <property type="entry name" value="BASIC AMINO ACID ANTIPORTER YFCC-RELATED"/>
    <property type="match status" value="1"/>
</dbReference>
<dbReference type="InterPro" id="IPR031312">
    <property type="entry name" value="Na/sul_symport_CS"/>
</dbReference>
<feature type="transmembrane region" description="Helical" evidence="7">
    <location>
        <begin position="449"/>
        <end position="468"/>
    </location>
</feature>
<feature type="transmembrane region" description="Helical" evidence="7">
    <location>
        <begin position="91"/>
        <end position="122"/>
    </location>
</feature>
<dbReference type="Pfam" id="PF02080">
    <property type="entry name" value="TrkA_C"/>
    <property type="match status" value="2"/>
</dbReference>
<feature type="transmembrane region" description="Helical" evidence="7">
    <location>
        <begin position="404"/>
        <end position="437"/>
    </location>
</feature>
<keyword evidence="4" id="KW-0677">Repeat</keyword>
<reference evidence="9 10" key="1">
    <citation type="submission" date="2018-05" db="EMBL/GenBank/DDBJ databases">
        <title>Genomic Encyclopedia of Type Strains, Phase IV (KMG-IV): sequencing the most valuable type-strain genomes for metagenomic binning, comparative biology and taxonomic classification.</title>
        <authorList>
            <person name="Goeker M."/>
        </authorList>
    </citation>
    <scope>NUCLEOTIDE SEQUENCE [LARGE SCALE GENOMIC DNA]</scope>
    <source>
        <strain evidence="9 10">DSM 26006</strain>
    </source>
</reference>
<keyword evidence="6 7" id="KW-0472">Membrane</keyword>
<comment type="caution">
    <text evidence="9">The sequence shown here is derived from an EMBL/GenBank/DDBJ whole genome shotgun (WGS) entry which is preliminary data.</text>
</comment>
<evidence type="ECO:0000313" key="10">
    <source>
        <dbReference type="Proteomes" id="UP000246483"/>
    </source>
</evidence>
<dbReference type="SUPFAM" id="SSF116726">
    <property type="entry name" value="TrkA C-terminal domain-like"/>
    <property type="match status" value="2"/>
</dbReference>
<evidence type="ECO:0000256" key="2">
    <source>
        <dbReference type="ARBA" id="ARBA00022448"/>
    </source>
</evidence>
<accession>A0A317RGM5</accession>
<evidence type="ECO:0000256" key="3">
    <source>
        <dbReference type="ARBA" id="ARBA00022692"/>
    </source>
</evidence>
<keyword evidence="2" id="KW-0813">Transport</keyword>
<feature type="transmembrane region" description="Helical" evidence="7">
    <location>
        <begin position="179"/>
        <end position="199"/>
    </location>
</feature>
<evidence type="ECO:0000313" key="9">
    <source>
        <dbReference type="EMBL" id="PWW46920.1"/>
    </source>
</evidence>
<dbReference type="InterPro" id="IPR004680">
    <property type="entry name" value="Cit_transptr-like_dom"/>
</dbReference>
<dbReference type="PANTHER" id="PTHR43652:SF2">
    <property type="entry name" value="BASIC AMINO ACID ANTIPORTER YFCC-RELATED"/>
    <property type="match status" value="1"/>
</dbReference>